<reference evidence="2 3" key="1">
    <citation type="journal article" date="2015" name="Genome Announc.">
        <title>Draft Genome Sequence and Gene Annotation of the Entomopathogenic Fungus Verticillium hemipterigenum.</title>
        <authorList>
            <person name="Horn F."/>
            <person name="Habel A."/>
            <person name="Scharf D.H."/>
            <person name="Dworschak J."/>
            <person name="Brakhage A.A."/>
            <person name="Guthke R."/>
            <person name="Hertweck C."/>
            <person name="Linde J."/>
        </authorList>
    </citation>
    <scope>NUCLEOTIDE SEQUENCE [LARGE SCALE GENOMIC DNA]</scope>
</reference>
<name>A0A0A1TPQ7_9HYPO</name>
<evidence type="ECO:0000259" key="1">
    <source>
        <dbReference type="Pfam" id="PF01965"/>
    </source>
</evidence>
<keyword evidence="3" id="KW-1185">Reference proteome</keyword>
<dbReference type="Gene3D" id="3.40.50.880">
    <property type="match status" value="1"/>
</dbReference>
<dbReference type="CDD" id="cd03139">
    <property type="entry name" value="GATase1_PfpI_2"/>
    <property type="match status" value="1"/>
</dbReference>
<sequence>MMKIGVILFPGFQITDAFGPYDTFYFANNAMRSRGQPGISVCLLAETCDPTTSRPHNIEGAFGTEVLPSYSFVDAPKDIDVLLVPGGQGVRATESSQAAVDFVKARYPTLKYLLTVCTGAVLAARAGVLDGKRATSNKRSFTWVVSQSDKVTWIREARWVIDGNIYTSSGVSAGIDMTFGFLRDIFGDEIADAAARNMEYSPNMDANADPFC</sequence>
<gene>
    <name evidence="2" type="ORF">VHEMI09236</name>
</gene>
<dbReference type="InterPro" id="IPR002818">
    <property type="entry name" value="DJ-1/PfpI"/>
</dbReference>
<accession>A0A0A1TPQ7</accession>
<organism evidence="2 3">
    <name type="scientific">[Torrubiella] hemipterigena</name>
    <dbReference type="NCBI Taxonomy" id="1531966"/>
    <lineage>
        <taxon>Eukaryota</taxon>
        <taxon>Fungi</taxon>
        <taxon>Dikarya</taxon>
        <taxon>Ascomycota</taxon>
        <taxon>Pezizomycotina</taxon>
        <taxon>Sordariomycetes</taxon>
        <taxon>Hypocreomycetidae</taxon>
        <taxon>Hypocreales</taxon>
        <taxon>Clavicipitaceae</taxon>
        <taxon>Clavicipitaceae incertae sedis</taxon>
        <taxon>'Torrubiella' clade</taxon>
    </lineage>
</organism>
<dbReference type="SUPFAM" id="SSF52317">
    <property type="entry name" value="Class I glutamine amidotransferase-like"/>
    <property type="match status" value="1"/>
</dbReference>
<dbReference type="AlphaFoldDB" id="A0A0A1TPQ7"/>
<dbReference type="PANTHER" id="PTHR43130:SF15">
    <property type="entry name" value="THIJ_PFPI FAMILY PROTEIN (AFU_ORTHOLOGUE AFUA_5G14240)"/>
    <property type="match status" value="1"/>
</dbReference>
<dbReference type="OrthoDB" id="543156at2759"/>
<evidence type="ECO:0000313" key="3">
    <source>
        <dbReference type="Proteomes" id="UP000039046"/>
    </source>
</evidence>
<protein>
    <recommendedName>
        <fullName evidence="1">DJ-1/PfpI domain-containing protein</fullName>
    </recommendedName>
</protein>
<dbReference type="InterPro" id="IPR052158">
    <property type="entry name" value="INH-QAR"/>
</dbReference>
<dbReference type="InterPro" id="IPR029062">
    <property type="entry name" value="Class_I_gatase-like"/>
</dbReference>
<evidence type="ECO:0000313" key="2">
    <source>
        <dbReference type="EMBL" id="CEJ93660.1"/>
    </source>
</evidence>
<dbReference type="PANTHER" id="PTHR43130">
    <property type="entry name" value="ARAC-FAMILY TRANSCRIPTIONAL REGULATOR"/>
    <property type="match status" value="1"/>
</dbReference>
<dbReference type="Proteomes" id="UP000039046">
    <property type="component" value="Unassembled WGS sequence"/>
</dbReference>
<dbReference type="STRING" id="1531966.A0A0A1TPQ7"/>
<dbReference type="EMBL" id="CDHN01000005">
    <property type="protein sequence ID" value="CEJ93660.1"/>
    <property type="molecule type" value="Genomic_DNA"/>
</dbReference>
<dbReference type="Pfam" id="PF01965">
    <property type="entry name" value="DJ-1_PfpI"/>
    <property type="match status" value="1"/>
</dbReference>
<feature type="domain" description="DJ-1/PfpI" evidence="1">
    <location>
        <begin position="2"/>
        <end position="182"/>
    </location>
</feature>
<dbReference type="HOGENOM" id="CLU_000445_44_8_1"/>
<proteinExistence type="predicted"/>